<dbReference type="PATRIC" id="fig|595434.4.peg.596"/>
<proteinExistence type="predicted"/>
<feature type="compositionally biased region" description="Basic and acidic residues" evidence="1">
    <location>
        <begin position="13"/>
        <end position="23"/>
    </location>
</feature>
<evidence type="ECO:0000256" key="1">
    <source>
        <dbReference type="SAM" id="MobiDB-lite"/>
    </source>
</evidence>
<feature type="region of interest" description="Disordered" evidence="1">
    <location>
        <begin position="1"/>
        <end position="27"/>
    </location>
</feature>
<evidence type="ECO:0000313" key="3">
    <source>
        <dbReference type="Proteomes" id="UP000036367"/>
    </source>
</evidence>
<evidence type="ECO:0000313" key="2">
    <source>
        <dbReference type="EMBL" id="KLU07538.1"/>
    </source>
</evidence>
<dbReference type="STRING" id="595434.RISK_000616"/>
<dbReference type="Proteomes" id="UP000036367">
    <property type="component" value="Unassembled WGS sequence"/>
</dbReference>
<keyword evidence="3" id="KW-1185">Reference proteome</keyword>
<name>A0A0J1BM61_RHOIS</name>
<accession>A0A0J1BM61</accession>
<organism evidence="2 3">
    <name type="scientific">Rhodopirellula islandica</name>
    <dbReference type="NCBI Taxonomy" id="595434"/>
    <lineage>
        <taxon>Bacteria</taxon>
        <taxon>Pseudomonadati</taxon>
        <taxon>Planctomycetota</taxon>
        <taxon>Planctomycetia</taxon>
        <taxon>Pirellulales</taxon>
        <taxon>Pirellulaceae</taxon>
        <taxon>Rhodopirellula</taxon>
    </lineage>
</organism>
<feature type="compositionally biased region" description="Polar residues" evidence="1">
    <location>
        <begin position="1"/>
        <end position="10"/>
    </location>
</feature>
<sequence>MNNMQNTPSQARGEADSRLRERGNQSLKRLGFDQARFVSVEDKTVKLSCPILDRNDRCIVNAAIRLLAGVSSVKFVTEERQDA</sequence>
<protein>
    <submittedName>
        <fullName evidence="2">Uncharacterized protein</fullName>
    </submittedName>
</protein>
<dbReference type="EMBL" id="LECT01000006">
    <property type="protein sequence ID" value="KLU07538.1"/>
    <property type="molecule type" value="Genomic_DNA"/>
</dbReference>
<reference evidence="2" key="1">
    <citation type="submission" date="2015-05" db="EMBL/GenBank/DDBJ databases">
        <title>Permanent draft genome of Rhodopirellula islandicus K833.</title>
        <authorList>
            <person name="Kizina J."/>
            <person name="Richter M."/>
            <person name="Glockner F.O."/>
            <person name="Harder J."/>
        </authorList>
    </citation>
    <scope>NUCLEOTIDE SEQUENCE [LARGE SCALE GENOMIC DNA]</scope>
    <source>
        <strain evidence="2">K833</strain>
    </source>
</reference>
<dbReference type="AlphaFoldDB" id="A0A0J1BM61"/>
<gene>
    <name evidence="2" type="ORF">RISK_000616</name>
</gene>
<comment type="caution">
    <text evidence="2">The sequence shown here is derived from an EMBL/GenBank/DDBJ whole genome shotgun (WGS) entry which is preliminary data.</text>
</comment>